<dbReference type="GO" id="GO:0048646">
    <property type="term" value="P:anatomical structure formation involved in morphogenesis"/>
    <property type="evidence" value="ECO:0007669"/>
    <property type="project" value="UniProtKB-ARBA"/>
</dbReference>
<dbReference type="RefSeq" id="XP_026680272.1">
    <property type="nucleotide sequence ID" value="XM_026824471.1"/>
</dbReference>
<comment type="subcellular location">
    <subcellularLocation>
        <location evidence="1 6">Nucleus</location>
    </subcellularLocation>
</comment>
<dbReference type="STRING" id="121845.A0A3Q0IVI7"/>
<feature type="DNA-binding region" description="Homeobox" evidence="6">
    <location>
        <begin position="211"/>
        <end position="273"/>
    </location>
</feature>
<dbReference type="InterPro" id="IPR050224">
    <property type="entry name" value="TALE_homeobox"/>
</dbReference>
<feature type="region of interest" description="Disordered" evidence="7">
    <location>
        <begin position="151"/>
        <end position="176"/>
    </location>
</feature>
<dbReference type="CDD" id="cd00086">
    <property type="entry name" value="homeodomain"/>
    <property type="match status" value="1"/>
</dbReference>
<dbReference type="PANTHER" id="PTHR11850">
    <property type="entry name" value="HOMEOBOX PROTEIN TRANSCRIPTION FACTORS"/>
    <property type="match status" value="1"/>
</dbReference>
<feature type="compositionally biased region" description="Polar residues" evidence="7">
    <location>
        <begin position="277"/>
        <end position="287"/>
    </location>
</feature>
<proteinExistence type="inferred from homology"/>
<dbReference type="GO" id="GO:0006355">
    <property type="term" value="P:regulation of DNA-templated transcription"/>
    <property type="evidence" value="ECO:0007669"/>
    <property type="project" value="InterPro"/>
</dbReference>
<evidence type="ECO:0000313" key="10">
    <source>
        <dbReference type="RefSeq" id="XP_026680272.1"/>
    </source>
</evidence>
<dbReference type="AlphaFoldDB" id="A0A3Q0IVI7"/>
<dbReference type="Pfam" id="PF16493">
    <property type="entry name" value="Meis_PKNOX_N"/>
    <property type="match status" value="1"/>
</dbReference>
<evidence type="ECO:0000256" key="6">
    <source>
        <dbReference type="PROSITE-ProRule" id="PRU00108"/>
    </source>
</evidence>
<dbReference type="InterPro" id="IPR032453">
    <property type="entry name" value="PKNOX/Meis_N"/>
</dbReference>
<evidence type="ECO:0000256" key="4">
    <source>
        <dbReference type="ARBA" id="ARBA00023155"/>
    </source>
</evidence>
<evidence type="ECO:0000256" key="5">
    <source>
        <dbReference type="ARBA" id="ARBA00023242"/>
    </source>
</evidence>
<feature type="region of interest" description="Disordered" evidence="7">
    <location>
        <begin position="274"/>
        <end position="310"/>
    </location>
</feature>
<evidence type="ECO:0000256" key="2">
    <source>
        <dbReference type="ARBA" id="ARBA00009661"/>
    </source>
</evidence>
<name>A0A3Q0IVI7_DIACI</name>
<keyword evidence="5 6" id="KW-0539">Nucleus</keyword>
<dbReference type="InterPro" id="IPR009057">
    <property type="entry name" value="Homeodomain-like_sf"/>
</dbReference>
<dbReference type="Gene3D" id="1.10.10.60">
    <property type="entry name" value="Homeodomain-like"/>
    <property type="match status" value="1"/>
</dbReference>
<dbReference type="Pfam" id="PF05920">
    <property type="entry name" value="Homeobox_KN"/>
    <property type="match status" value="1"/>
</dbReference>
<dbReference type="Proteomes" id="UP000079169">
    <property type="component" value="Unplaced"/>
</dbReference>
<dbReference type="SMART" id="SM00389">
    <property type="entry name" value="HOX"/>
    <property type="match status" value="1"/>
</dbReference>
<keyword evidence="3 6" id="KW-0238">DNA-binding</keyword>
<sequence>MVSYQENIINDQTAVANNVKPVPSQPQDQAVFEADKRAVYKHPLFPLLALLFERCEQATQSAESPSSESFNVDIQAFVQHQERDQKPFLINDAEVDGLMIKAIQVLRIHLLELEKVQELCKDFCNRYITCLKGKMQSENLLRSDYSSGGFVEHNNNSSGHSSDSSSPISHSPHPHLQVRQQCSKIQMLLWCISTTSGGSGEEDDDLYISKKRQKRGILPKQATSIMRSWLFQHLVHPYPTEDEKRHIATQTNLTLLQVNNWFINARRRILQPMLDASSPTDPNTLSDSKWIESEDEDITSGEDDTRDSEE</sequence>
<gene>
    <name evidence="10" type="primary">LOC103510420</name>
</gene>
<keyword evidence="9" id="KW-1185">Reference proteome</keyword>
<protein>
    <submittedName>
        <fullName evidence="10">Homeobox protein PKNOX2-like</fullName>
    </submittedName>
</protein>
<dbReference type="GO" id="GO:0009887">
    <property type="term" value="P:animal organ morphogenesis"/>
    <property type="evidence" value="ECO:0007669"/>
    <property type="project" value="UniProtKB-ARBA"/>
</dbReference>
<dbReference type="GO" id="GO:0001654">
    <property type="term" value="P:eye development"/>
    <property type="evidence" value="ECO:0007669"/>
    <property type="project" value="UniProtKB-ARBA"/>
</dbReference>
<reference evidence="10" key="1">
    <citation type="submission" date="2025-08" db="UniProtKB">
        <authorList>
            <consortium name="RefSeq"/>
        </authorList>
    </citation>
    <scope>IDENTIFICATION</scope>
</reference>
<evidence type="ECO:0000256" key="3">
    <source>
        <dbReference type="ARBA" id="ARBA00023125"/>
    </source>
</evidence>
<dbReference type="PROSITE" id="PS50071">
    <property type="entry name" value="HOMEOBOX_2"/>
    <property type="match status" value="1"/>
</dbReference>
<feature type="compositionally biased region" description="Low complexity" evidence="7">
    <location>
        <begin position="153"/>
        <end position="175"/>
    </location>
</feature>
<accession>A0A3Q0IVI7</accession>
<dbReference type="GeneID" id="103510420"/>
<evidence type="ECO:0000313" key="9">
    <source>
        <dbReference type="Proteomes" id="UP000079169"/>
    </source>
</evidence>
<feature type="compositionally biased region" description="Acidic residues" evidence="7">
    <location>
        <begin position="293"/>
        <end position="310"/>
    </location>
</feature>
<dbReference type="GO" id="GO:0048663">
    <property type="term" value="P:neuron fate commitment"/>
    <property type="evidence" value="ECO:0007669"/>
    <property type="project" value="UniProtKB-ARBA"/>
</dbReference>
<evidence type="ECO:0000259" key="8">
    <source>
        <dbReference type="PROSITE" id="PS50071"/>
    </source>
</evidence>
<comment type="similarity">
    <text evidence="2">Belongs to the TALE/MEIS homeobox family.</text>
</comment>
<dbReference type="InterPro" id="IPR001356">
    <property type="entry name" value="HD"/>
</dbReference>
<dbReference type="GO" id="GO:0000987">
    <property type="term" value="F:cis-regulatory region sequence-specific DNA binding"/>
    <property type="evidence" value="ECO:0007669"/>
    <property type="project" value="UniProtKB-ARBA"/>
</dbReference>
<dbReference type="InterPro" id="IPR008422">
    <property type="entry name" value="KN_HD"/>
</dbReference>
<evidence type="ECO:0000256" key="1">
    <source>
        <dbReference type="ARBA" id="ARBA00004123"/>
    </source>
</evidence>
<keyword evidence="4 6" id="KW-0371">Homeobox</keyword>
<dbReference type="KEGG" id="dci:103510420"/>
<feature type="domain" description="Homeobox" evidence="8">
    <location>
        <begin position="209"/>
        <end position="272"/>
    </location>
</feature>
<dbReference type="PaxDb" id="121845-A0A3Q0IVI7"/>
<dbReference type="SUPFAM" id="SSF46689">
    <property type="entry name" value="Homeodomain-like"/>
    <property type="match status" value="1"/>
</dbReference>
<dbReference type="FunFam" id="1.10.10.60:FF:000004">
    <property type="entry name" value="Meis2 homeobox isoform 2c"/>
    <property type="match status" value="1"/>
</dbReference>
<evidence type="ECO:0000256" key="7">
    <source>
        <dbReference type="SAM" id="MobiDB-lite"/>
    </source>
</evidence>
<dbReference type="GO" id="GO:0005634">
    <property type="term" value="C:nucleus"/>
    <property type="evidence" value="ECO:0007669"/>
    <property type="project" value="UniProtKB-SubCell"/>
</dbReference>
<organism evidence="9 10">
    <name type="scientific">Diaphorina citri</name>
    <name type="common">Asian citrus psyllid</name>
    <dbReference type="NCBI Taxonomy" id="121845"/>
    <lineage>
        <taxon>Eukaryota</taxon>
        <taxon>Metazoa</taxon>
        <taxon>Ecdysozoa</taxon>
        <taxon>Arthropoda</taxon>
        <taxon>Hexapoda</taxon>
        <taxon>Insecta</taxon>
        <taxon>Pterygota</taxon>
        <taxon>Neoptera</taxon>
        <taxon>Paraneoptera</taxon>
        <taxon>Hemiptera</taxon>
        <taxon>Sternorrhyncha</taxon>
        <taxon>Psylloidea</taxon>
        <taxon>Psyllidae</taxon>
        <taxon>Diaphorininae</taxon>
        <taxon>Diaphorina</taxon>
    </lineage>
</organism>